<dbReference type="RefSeq" id="WP_190993003.1">
    <property type="nucleotide sequence ID" value="NZ_JACOIK010000002.1"/>
</dbReference>
<feature type="chain" id="PRO_5045085909" description="DUF5000 domain-containing protein" evidence="1">
    <location>
        <begin position="25"/>
        <end position="411"/>
    </location>
</feature>
<dbReference type="Proteomes" id="UP000602759">
    <property type="component" value="Unassembled WGS sequence"/>
</dbReference>
<comment type="caution">
    <text evidence="3">The sequence shown here is derived from an EMBL/GenBank/DDBJ whole genome shotgun (WGS) entry which is preliminary data.</text>
</comment>
<evidence type="ECO:0000313" key="4">
    <source>
        <dbReference type="Proteomes" id="UP000602759"/>
    </source>
</evidence>
<accession>A0ABR7YKY5</accession>
<dbReference type="Pfam" id="PF16391">
    <property type="entry name" value="DUF5000"/>
    <property type="match status" value="1"/>
</dbReference>
<sequence>MKCKTNIVRLLTLLLVLYTLSCDNKDTDFRDFFGDKEIVYPGVATKIISKSGKNRVAIEFTPSPDPSITKYLVFWNNKRDSLVFPAVEPDAENRMTLYVPNLDEYTYSFMIYSVDDKGNRSIPLEINNVKVFGGIYERGLLNRAYNVDNPYTYDYENHLVTLNFLPTDTLDGFNVGTMIRYQTNQGHTIEKELSSNQNNIVLPDFKHGTEITYRSSYIPERNALDTFAVVEYDTYAAIYALFECDKSIFAEVNLPFDVGIYNGDQCPVSKLWDGSVGPQGYPNIFHSADGSKMPQAITLDLGRVYTNLAVLEETGRDCCGNPLRFEVWGIDDITDAAPTVDPADAAWAQQSIDKGWTLLRDVIRTDNGSAAMRFDLMENPPPVRYIRIRIKQVDGGGNTSNMSELTFWNKE</sequence>
<name>A0ABR7YKY5_9SPHI</name>
<evidence type="ECO:0000256" key="1">
    <source>
        <dbReference type="SAM" id="SignalP"/>
    </source>
</evidence>
<dbReference type="Gene3D" id="2.60.120.260">
    <property type="entry name" value="Galactose-binding domain-like"/>
    <property type="match status" value="1"/>
</dbReference>
<keyword evidence="4" id="KW-1185">Reference proteome</keyword>
<organism evidence="3 4">
    <name type="scientific">Sphingobacterium micropteri</name>
    <dbReference type="NCBI Taxonomy" id="2763501"/>
    <lineage>
        <taxon>Bacteria</taxon>
        <taxon>Pseudomonadati</taxon>
        <taxon>Bacteroidota</taxon>
        <taxon>Sphingobacteriia</taxon>
        <taxon>Sphingobacteriales</taxon>
        <taxon>Sphingobacteriaceae</taxon>
        <taxon>Sphingobacterium</taxon>
    </lineage>
</organism>
<protein>
    <recommendedName>
        <fullName evidence="2">DUF5000 domain-containing protein</fullName>
    </recommendedName>
</protein>
<proteinExistence type="predicted"/>
<feature type="domain" description="DUF5000" evidence="2">
    <location>
        <begin position="272"/>
        <end position="408"/>
    </location>
</feature>
<reference evidence="3 4" key="1">
    <citation type="submission" date="2020-08" db="EMBL/GenBank/DDBJ databases">
        <title>Sphingobacterium sp. DN00404 isolated from aquaculture water.</title>
        <authorList>
            <person name="Zhang M."/>
        </authorList>
    </citation>
    <scope>NUCLEOTIDE SEQUENCE [LARGE SCALE GENOMIC DNA]</scope>
    <source>
        <strain evidence="3 4">DN00404</strain>
    </source>
</reference>
<evidence type="ECO:0000313" key="3">
    <source>
        <dbReference type="EMBL" id="MBD1431977.1"/>
    </source>
</evidence>
<dbReference type="SUPFAM" id="SSF49785">
    <property type="entry name" value="Galactose-binding domain-like"/>
    <property type="match status" value="1"/>
</dbReference>
<keyword evidence="1" id="KW-0732">Signal</keyword>
<dbReference type="EMBL" id="JACOIK010000002">
    <property type="protein sequence ID" value="MBD1431977.1"/>
    <property type="molecule type" value="Genomic_DNA"/>
</dbReference>
<dbReference type="Pfam" id="PF16389">
    <property type="entry name" value="DUF4998"/>
    <property type="match status" value="1"/>
</dbReference>
<dbReference type="InterPro" id="IPR008979">
    <property type="entry name" value="Galactose-bd-like_sf"/>
</dbReference>
<feature type="signal peptide" evidence="1">
    <location>
        <begin position="1"/>
        <end position="24"/>
    </location>
</feature>
<dbReference type="InterPro" id="IPR032164">
    <property type="entry name" value="DUF5000"/>
</dbReference>
<gene>
    <name evidence="3" type="ORF">H8B06_04000</name>
</gene>
<evidence type="ECO:0000259" key="2">
    <source>
        <dbReference type="Pfam" id="PF16391"/>
    </source>
</evidence>